<organism evidence="1 2">
    <name type="scientific">Ilex paraguariensis</name>
    <name type="common">yerba mate</name>
    <dbReference type="NCBI Taxonomy" id="185542"/>
    <lineage>
        <taxon>Eukaryota</taxon>
        <taxon>Viridiplantae</taxon>
        <taxon>Streptophyta</taxon>
        <taxon>Embryophyta</taxon>
        <taxon>Tracheophyta</taxon>
        <taxon>Spermatophyta</taxon>
        <taxon>Magnoliopsida</taxon>
        <taxon>eudicotyledons</taxon>
        <taxon>Gunneridae</taxon>
        <taxon>Pentapetalae</taxon>
        <taxon>asterids</taxon>
        <taxon>campanulids</taxon>
        <taxon>Aquifoliales</taxon>
        <taxon>Aquifoliaceae</taxon>
        <taxon>Ilex</taxon>
    </lineage>
</organism>
<evidence type="ECO:0000313" key="1">
    <source>
        <dbReference type="EMBL" id="CAK9160329.1"/>
    </source>
</evidence>
<name>A0ABC8SYR0_9AQUA</name>
<protein>
    <submittedName>
        <fullName evidence="1">Uncharacterized protein</fullName>
    </submittedName>
</protein>
<keyword evidence="2" id="KW-1185">Reference proteome</keyword>
<dbReference type="EMBL" id="CAUOFW020003502">
    <property type="protein sequence ID" value="CAK9160329.1"/>
    <property type="molecule type" value="Genomic_DNA"/>
</dbReference>
<feature type="non-terminal residue" evidence="1">
    <location>
        <position position="1"/>
    </location>
</feature>
<reference evidence="1 2" key="1">
    <citation type="submission" date="2024-02" db="EMBL/GenBank/DDBJ databases">
        <authorList>
            <person name="Vignale AGUSTIN F."/>
            <person name="Sosa J E."/>
            <person name="Modenutti C."/>
        </authorList>
    </citation>
    <scope>NUCLEOTIDE SEQUENCE [LARGE SCALE GENOMIC DNA]</scope>
</reference>
<proteinExistence type="predicted"/>
<gene>
    <name evidence="1" type="ORF">ILEXP_LOCUS29084</name>
</gene>
<comment type="caution">
    <text evidence="1">The sequence shown here is derived from an EMBL/GenBank/DDBJ whole genome shotgun (WGS) entry which is preliminary data.</text>
</comment>
<dbReference type="AlphaFoldDB" id="A0ABC8SYR0"/>
<accession>A0ABC8SYR0</accession>
<sequence>HEERIAGNTFFDSTTLKKMGIETLLEFHIRRLKEIEAKKRAKNMDVQDNVGEMEGEEKNLSHTMEIQDFNDVVVQDEGGSRPRRVTYEEFDSLSSSMATLTTSVPGLHTKLDKMMVFLWLMMHSLTWASRGSWTISHN</sequence>
<dbReference type="Proteomes" id="UP001642360">
    <property type="component" value="Unassembled WGS sequence"/>
</dbReference>
<evidence type="ECO:0000313" key="2">
    <source>
        <dbReference type="Proteomes" id="UP001642360"/>
    </source>
</evidence>